<evidence type="ECO:0000256" key="10">
    <source>
        <dbReference type="SAM" id="SignalP"/>
    </source>
</evidence>
<evidence type="ECO:0000259" key="11">
    <source>
        <dbReference type="PROSITE" id="PS51724"/>
    </source>
</evidence>
<evidence type="ECO:0000256" key="7">
    <source>
        <dbReference type="PIRSR" id="PIRSR618044-1"/>
    </source>
</evidence>
<feature type="active site" description="Proton acceptor" evidence="7">
    <location>
        <position position="70"/>
    </location>
</feature>
<organism evidence="12 13">
    <name type="scientific">Mesorhizobium hungaricum</name>
    <dbReference type="NCBI Taxonomy" id="1566387"/>
    <lineage>
        <taxon>Bacteria</taxon>
        <taxon>Pseudomonadati</taxon>
        <taxon>Pseudomonadota</taxon>
        <taxon>Alphaproteobacteria</taxon>
        <taxon>Hyphomicrobiales</taxon>
        <taxon>Phyllobacteriaceae</taxon>
        <taxon>Mesorhizobium</taxon>
    </lineage>
</organism>
<dbReference type="EMBL" id="MDEO01000032">
    <property type="protein sequence ID" value="OCX17739.1"/>
    <property type="molecule type" value="Genomic_DNA"/>
</dbReference>
<evidence type="ECO:0000256" key="5">
    <source>
        <dbReference type="ARBA" id="ARBA00022984"/>
    </source>
</evidence>
<keyword evidence="5" id="KW-0573">Peptidoglycan synthesis</keyword>
<feature type="binding site" evidence="8">
    <location>
        <position position="229"/>
    </location>
    <ligand>
        <name>substrate</name>
    </ligand>
</feature>
<comment type="similarity">
    <text evidence="1 9">Belongs to the peptidase S11 family.</text>
</comment>
<dbReference type="PRINTS" id="PR00725">
    <property type="entry name" value="DADACBPTASE1"/>
</dbReference>
<evidence type="ECO:0000256" key="4">
    <source>
        <dbReference type="ARBA" id="ARBA00022960"/>
    </source>
</evidence>
<dbReference type="InterPro" id="IPR012338">
    <property type="entry name" value="Beta-lactam/transpept-like"/>
</dbReference>
<keyword evidence="12" id="KW-0645">Protease</keyword>
<accession>A0A1C2DSK4</accession>
<dbReference type="PANTHER" id="PTHR21581:SF6">
    <property type="entry name" value="TRAFFICKING PROTEIN PARTICLE COMPLEX SUBUNIT 12"/>
    <property type="match status" value="1"/>
</dbReference>
<dbReference type="Pfam" id="PF05036">
    <property type="entry name" value="SPOR"/>
    <property type="match status" value="1"/>
</dbReference>
<dbReference type="InterPro" id="IPR001967">
    <property type="entry name" value="Peptidase_S11_N"/>
</dbReference>
<dbReference type="SUPFAM" id="SSF56601">
    <property type="entry name" value="beta-lactamase/transpeptidase-like"/>
    <property type="match status" value="1"/>
</dbReference>
<dbReference type="RefSeq" id="WP_024924120.1">
    <property type="nucleotide sequence ID" value="NZ_MDEO01000032.1"/>
</dbReference>
<dbReference type="Gene3D" id="3.30.70.1070">
    <property type="entry name" value="Sporulation related repeat"/>
    <property type="match status" value="1"/>
</dbReference>
<gene>
    <name evidence="12" type="ORF">QV13_13475</name>
</gene>
<reference evidence="12 13" key="1">
    <citation type="submission" date="2016-08" db="EMBL/GenBank/DDBJ databases">
        <title>Whole genome sequence of Mesorhizobium sp. strain UASWS1009 isolated from industrial sewage.</title>
        <authorList>
            <person name="Crovadore J."/>
            <person name="Calmin G."/>
            <person name="Chablais R."/>
            <person name="Cochard B."/>
            <person name="Lefort F."/>
        </authorList>
    </citation>
    <scope>NUCLEOTIDE SEQUENCE [LARGE SCALE GENOMIC DNA]</scope>
    <source>
        <strain evidence="12 13">UASWS1009</strain>
    </source>
</reference>
<dbReference type="InterPro" id="IPR036680">
    <property type="entry name" value="SPOR-like_sf"/>
</dbReference>
<feature type="chain" id="PRO_5008659746" evidence="10">
    <location>
        <begin position="39"/>
        <end position="486"/>
    </location>
</feature>
<dbReference type="SUPFAM" id="SSF110997">
    <property type="entry name" value="Sporulation related repeat"/>
    <property type="match status" value="1"/>
</dbReference>
<dbReference type="PROSITE" id="PS51724">
    <property type="entry name" value="SPOR"/>
    <property type="match status" value="1"/>
</dbReference>
<evidence type="ECO:0000256" key="6">
    <source>
        <dbReference type="ARBA" id="ARBA00023316"/>
    </source>
</evidence>
<dbReference type="GO" id="GO:0006508">
    <property type="term" value="P:proteolysis"/>
    <property type="evidence" value="ECO:0007669"/>
    <property type="project" value="InterPro"/>
</dbReference>
<dbReference type="InterPro" id="IPR007730">
    <property type="entry name" value="SPOR-like_dom"/>
</dbReference>
<evidence type="ECO:0000256" key="1">
    <source>
        <dbReference type="ARBA" id="ARBA00007164"/>
    </source>
</evidence>
<proteinExistence type="inferred from homology"/>
<keyword evidence="4" id="KW-0133">Cell shape</keyword>
<keyword evidence="2 10" id="KW-0732">Signal</keyword>
<dbReference type="STRING" id="1566387.QV13_13475"/>
<keyword evidence="3" id="KW-0378">Hydrolase</keyword>
<comment type="caution">
    <text evidence="12">The sequence shown here is derived from an EMBL/GenBank/DDBJ whole genome shotgun (WGS) entry which is preliminary data.</text>
</comment>
<dbReference type="OrthoDB" id="9795979at2"/>
<evidence type="ECO:0000256" key="3">
    <source>
        <dbReference type="ARBA" id="ARBA00022801"/>
    </source>
</evidence>
<protein>
    <submittedName>
        <fullName evidence="12">D-alanyl-D-alanine carboxypeptidase</fullName>
    </submittedName>
</protein>
<feature type="domain" description="SPOR" evidence="11">
    <location>
        <begin position="403"/>
        <end position="486"/>
    </location>
</feature>
<evidence type="ECO:0000256" key="8">
    <source>
        <dbReference type="PIRSR" id="PIRSR618044-2"/>
    </source>
</evidence>
<dbReference type="GO" id="GO:0071555">
    <property type="term" value="P:cell wall organization"/>
    <property type="evidence" value="ECO:0007669"/>
    <property type="project" value="UniProtKB-KW"/>
</dbReference>
<keyword evidence="13" id="KW-1185">Reference proteome</keyword>
<dbReference type="Gene3D" id="3.40.710.10">
    <property type="entry name" value="DD-peptidase/beta-lactamase superfamily"/>
    <property type="match status" value="1"/>
</dbReference>
<dbReference type="GO" id="GO:0009002">
    <property type="term" value="F:serine-type D-Ala-D-Ala carboxypeptidase activity"/>
    <property type="evidence" value="ECO:0007669"/>
    <property type="project" value="InterPro"/>
</dbReference>
<dbReference type="InterPro" id="IPR018044">
    <property type="entry name" value="Peptidase_S11"/>
</dbReference>
<dbReference type="PANTHER" id="PTHR21581">
    <property type="entry name" value="D-ALANYL-D-ALANINE CARBOXYPEPTIDASE"/>
    <property type="match status" value="1"/>
</dbReference>
<feature type="signal peptide" evidence="10">
    <location>
        <begin position="1"/>
        <end position="38"/>
    </location>
</feature>
<feature type="active site" evidence="7">
    <location>
        <position position="127"/>
    </location>
</feature>
<name>A0A1C2DSK4_9HYPH</name>
<evidence type="ECO:0000313" key="13">
    <source>
        <dbReference type="Proteomes" id="UP000094412"/>
    </source>
</evidence>
<feature type="active site" description="Proton acceptor" evidence="7">
    <location>
        <position position="67"/>
    </location>
</feature>
<dbReference type="GO" id="GO:0008360">
    <property type="term" value="P:regulation of cell shape"/>
    <property type="evidence" value="ECO:0007669"/>
    <property type="project" value="UniProtKB-KW"/>
</dbReference>
<evidence type="ECO:0000256" key="2">
    <source>
        <dbReference type="ARBA" id="ARBA00022729"/>
    </source>
</evidence>
<dbReference type="Proteomes" id="UP000094412">
    <property type="component" value="Unassembled WGS sequence"/>
</dbReference>
<evidence type="ECO:0000313" key="12">
    <source>
        <dbReference type="EMBL" id="OCX17739.1"/>
    </source>
</evidence>
<dbReference type="Pfam" id="PF00768">
    <property type="entry name" value="Peptidase_S11"/>
    <property type="match status" value="1"/>
</dbReference>
<dbReference type="AlphaFoldDB" id="A0A1C2DSK4"/>
<dbReference type="GO" id="GO:0042834">
    <property type="term" value="F:peptidoglycan binding"/>
    <property type="evidence" value="ECO:0007669"/>
    <property type="project" value="InterPro"/>
</dbReference>
<dbReference type="GO" id="GO:0009252">
    <property type="term" value="P:peptidoglycan biosynthetic process"/>
    <property type="evidence" value="ECO:0007669"/>
    <property type="project" value="UniProtKB-KW"/>
</dbReference>
<keyword evidence="6" id="KW-0961">Cell wall biogenesis/degradation</keyword>
<sequence length="486" mass="50861">MRQAFKGIVSNSVSLLKTSMVATLALTFAAASIAPAMAAPSSAIVVDAKTGKTLYAKDANARRYPASLTKMMTLYLTFEALKAGRISKNSPVVFSARAAAEPPTKLGVRKGGSVTVETAILSMVTKSANDSSTALAEMLGGTEANFARMMTSKARALGMKGTVFRNANGLPDPGQFTTAQDMATLGMALREHFPQYYGYFSTRSFAYGKRQINGHNRLLGRIKGVDGIKTGYTRASGFNLVSSVNDGNRKLVAVVMGGTSGASRDNQMAKLIQSYLPESSTRGSGPIVARASNDTAVAALSNALLPKKNAPTPEEKPETVVASADEAVADEEVAEDAVVEEAPAKPSRKDKKVIAAAVPVTASAASAPIPAELPVVQAYAAEETPIDRLMTASTADNSAAASTSASGAWAVQIASAPREADAKAQLDKVAKQAGRVLAKASGFTVAFDKDGTTYYRARFGFETKEAAWKACNALKRKSISCFAVQQ</sequence>
<keyword evidence="12" id="KW-0121">Carboxypeptidase</keyword>
<evidence type="ECO:0000256" key="9">
    <source>
        <dbReference type="RuleBase" id="RU004016"/>
    </source>
</evidence>